<evidence type="ECO:0000313" key="6">
    <source>
        <dbReference type="Proteomes" id="UP001153636"/>
    </source>
</evidence>
<feature type="domain" description="Golgin subfamily A conserved" evidence="4">
    <location>
        <begin position="775"/>
        <end position="914"/>
    </location>
</feature>
<feature type="coiled-coil region" evidence="2">
    <location>
        <begin position="457"/>
        <end position="703"/>
    </location>
</feature>
<feature type="domain" description="Golgin subfamily A conserved" evidence="4">
    <location>
        <begin position="478"/>
        <end position="707"/>
    </location>
</feature>
<dbReference type="PANTHER" id="PTHR10881:SF46">
    <property type="entry name" value="GOLGIN SUBFAMILY A MEMBER 2"/>
    <property type="match status" value="1"/>
</dbReference>
<keyword evidence="1 2" id="KW-0175">Coiled coil</keyword>
<dbReference type="OrthoDB" id="5978643at2759"/>
<feature type="coiled-coil region" evidence="2">
    <location>
        <begin position="251"/>
        <end position="420"/>
    </location>
</feature>
<dbReference type="PANTHER" id="PTHR10881">
    <property type="entry name" value="GOLGIN SUBFAMILY A MEMBER-RELATED"/>
    <property type="match status" value="1"/>
</dbReference>
<feature type="region of interest" description="Disordered" evidence="3">
    <location>
        <begin position="792"/>
        <end position="813"/>
    </location>
</feature>
<evidence type="ECO:0000313" key="5">
    <source>
        <dbReference type="EMBL" id="CAH1108578.1"/>
    </source>
</evidence>
<feature type="region of interest" description="Disordered" evidence="3">
    <location>
        <begin position="1"/>
        <end position="57"/>
    </location>
</feature>
<organism evidence="5 6">
    <name type="scientific">Psylliodes chrysocephalus</name>
    <dbReference type="NCBI Taxonomy" id="3402493"/>
    <lineage>
        <taxon>Eukaryota</taxon>
        <taxon>Metazoa</taxon>
        <taxon>Ecdysozoa</taxon>
        <taxon>Arthropoda</taxon>
        <taxon>Hexapoda</taxon>
        <taxon>Insecta</taxon>
        <taxon>Pterygota</taxon>
        <taxon>Neoptera</taxon>
        <taxon>Endopterygota</taxon>
        <taxon>Coleoptera</taxon>
        <taxon>Polyphaga</taxon>
        <taxon>Cucujiformia</taxon>
        <taxon>Chrysomeloidea</taxon>
        <taxon>Chrysomelidae</taxon>
        <taxon>Galerucinae</taxon>
        <taxon>Alticini</taxon>
        <taxon>Psylliodes</taxon>
    </lineage>
</organism>
<dbReference type="GO" id="GO:0005801">
    <property type="term" value="C:cis-Golgi network"/>
    <property type="evidence" value="ECO:0007669"/>
    <property type="project" value="TreeGrafter"/>
</dbReference>
<accession>A0A9P0CY28</accession>
<evidence type="ECO:0000256" key="3">
    <source>
        <dbReference type="SAM" id="MobiDB-lite"/>
    </source>
</evidence>
<proteinExistence type="predicted"/>
<feature type="compositionally biased region" description="Basic residues" evidence="3">
    <location>
        <begin position="7"/>
        <end position="19"/>
    </location>
</feature>
<protein>
    <recommendedName>
        <fullName evidence="4">Golgin subfamily A conserved domain-containing protein</fullName>
    </recommendedName>
</protein>
<evidence type="ECO:0000259" key="4">
    <source>
        <dbReference type="Pfam" id="PF15070"/>
    </source>
</evidence>
<feature type="compositionally biased region" description="Polar residues" evidence="3">
    <location>
        <begin position="32"/>
        <end position="54"/>
    </location>
</feature>
<dbReference type="Proteomes" id="UP001153636">
    <property type="component" value="Chromosome 3"/>
</dbReference>
<dbReference type="GO" id="GO:0000137">
    <property type="term" value="C:Golgi cis cisterna"/>
    <property type="evidence" value="ECO:0007669"/>
    <property type="project" value="TreeGrafter"/>
</dbReference>
<dbReference type="AlphaFoldDB" id="A0A9P0CY28"/>
<dbReference type="GO" id="GO:0007030">
    <property type="term" value="P:Golgi organization"/>
    <property type="evidence" value="ECO:0007669"/>
    <property type="project" value="TreeGrafter"/>
</dbReference>
<gene>
    <name evidence="5" type="ORF">PSYICH_LOCUS9704</name>
</gene>
<dbReference type="InterPro" id="IPR024858">
    <property type="entry name" value="GOLGA"/>
</dbReference>
<keyword evidence="6" id="KW-1185">Reference proteome</keyword>
<dbReference type="Pfam" id="PF15070">
    <property type="entry name" value="GOLGA2L5"/>
    <property type="match status" value="2"/>
</dbReference>
<reference evidence="5" key="1">
    <citation type="submission" date="2022-01" db="EMBL/GenBank/DDBJ databases">
        <authorList>
            <person name="King R."/>
        </authorList>
    </citation>
    <scope>NUCLEOTIDE SEQUENCE</scope>
</reference>
<dbReference type="EMBL" id="OV651815">
    <property type="protein sequence ID" value="CAH1108578.1"/>
    <property type="molecule type" value="Genomic_DNA"/>
</dbReference>
<evidence type="ECO:0000256" key="1">
    <source>
        <dbReference type="ARBA" id="ARBA00023054"/>
    </source>
</evidence>
<name>A0A9P0CY28_9CUCU</name>
<evidence type="ECO:0000256" key="2">
    <source>
        <dbReference type="SAM" id="Coils"/>
    </source>
</evidence>
<dbReference type="InterPro" id="IPR043976">
    <property type="entry name" value="GOLGA_cons_dom"/>
</dbReference>
<feature type="compositionally biased region" description="Basic and acidic residues" evidence="3">
    <location>
        <begin position="20"/>
        <end position="31"/>
    </location>
</feature>
<sequence length="987" mass="113624">MADASKAHKLKLANSRKRFKELQELKKKKDATNTSVENDATEQTPVDSLTSSTHSSINNDINADSSVVQATPLPNYFNSSNNNYGDNWMFFDTISPKTNEKPSTSITKMVNNIVQTPQCDIEQPSEDNDYSLFNQSNQQSYVKETQQIIRPSTDSLTLEDPELKQNEIFEHHGKKSEGNPFSEQNRQDLIDFLHSGSQQVSDIENKAIKNEIARNSSKAIEGVQHSNTSSLSYFSNQMAQSQQPFNETGSMSDLEKRNIELTTKLEQEKSLANQYQSKITDLESKITRLENEISSNDNSLELNRFSEELNCHTQTIRLLVSEKTELSANLTQLETNFKQKSSECEELQARLKNSRSRAFELEQELNNLKSDKIRKESSGVERNELFVHLQRDYDVLREQKDELSQDLLEVREKLRTTAEDKANLQKVNSELSTRLSLAEVKIQQLSSSGPHTVQAEFDKLVQEKSQLEREVATLNTMLKSITKERDESTAHYQHYTEELNSQLTTLQDQFQRLQQENENLLVQEQNRIRHIGDLERQMQSVQNDRAAFSTNFSDGSLKNDLEVTKELCVQLQMEKTELEENYTKTLNEKDMLLKELSAKNDSLSQLESMVEQLRGNQPDSVKLLATMESDKVAAARAVQQNKELKEQLESMQEVFAKMDNDKVELTEKLAFETSSNKDLLEKLQKTELQLQRLTDAIEIKDRELSLLRDSSAELNKQVLHQEQLADRLRHYEAHDNSSHSLQSELQDAKQTVVRLTNEINVLRNQKEHGIDDVDLRSRLDEMRLKNEELMTKLENHTETDNNNASESSKETKCERMLEKEEAMTRLEEKVKKTMQEIADLSDEKQRLEHLVLQLQSETETIGEYVALYQHQRMILKQKAEEKDEQLEQLATDREQIKAKLEKLNQLVERLIKEKPIEVGRDLLDQYQHNQDSQEPPLRLPDSTHIDGNDEAAEEILTLLSEIKSSNLVEPKESVHSCPYCSGQLLTV</sequence>
<dbReference type="GO" id="GO:0032580">
    <property type="term" value="C:Golgi cisterna membrane"/>
    <property type="evidence" value="ECO:0007669"/>
    <property type="project" value="TreeGrafter"/>
</dbReference>